<feature type="compositionally biased region" description="Polar residues" evidence="1">
    <location>
        <begin position="328"/>
        <end position="338"/>
    </location>
</feature>
<organism evidence="3 4">
    <name type="scientific">Dactylosporangium matsuzakiense</name>
    <dbReference type="NCBI Taxonomy" id="53360"/>
    <lineage>
        <taxon>Bacteria</taxon>
        <taxon>Bacillati</taxon>
        <taxon>Actinomycetota</taxon>
        <taxon>Actinomycetes</taxon>
        <taxon>Micromonosporales</taxon>
        <taxon>Micromonosporaceae</taxon>
        <taxon>Dactylosporangium</taxon>
    </lineage>
</organism>
<keyword evidence="2" id="KW-0812">Transmembrane</keyword>
<protein>
    <recommendedName>
        <fullName evidence="5">Tetratricopeptide repeat protein</fullName>
    </recommendedName>
</protein>
<keyword evidence="2" id="KW-1133">Transmembrane helix</keyword>
<dbReference type="Gene3D" id="1.25.40.10">
    <property type="entry name" value="Tetratricopeptide repeat domain"/>
    <property type="match status" value="2"/>
</dbReference>
<comment type="caution">
    <text evidence="3">The sequence shown here is derived from an EMBL/GenBank/DDBJ whole genome shotgun (WGS) entry which is preliminary data.</text>
</comment>
<dbReference type="AlphaFoldDB" id="A0A9W6KH55"/>
<dbReference type="PANTHER" id="PTHR46082">
    <property type="entry name" value="ATP/GTP-BINDING PROTEIN-RELATED"/>
    <property type="match status" value="1"/>
</dbReference>
<reference evidence="3" key="1">
    <citation type="journal article" date="2014" name="Int. J. Syst. Evol. Microbiol.">
        <title>Complete genome sequence of Corynebacterium casei LMG S-19264T (=DSM 44701T), isolated from a smear-ripened cheese.</title>
        <authorList>
            <consortium name="US DOE Joint Genome Institute (JGI-PGF)"/>
            <person name="Walter F."/>
            <person name="Albersmeier A."/>
            <person name="Kalinowski J."/>
            <person name="Ruckert C."/>
        </authorList>
    </citation>
    <scope>NUCLEOTIDE SEQUENCE</scope>
    <source>
        <strain evidence="3">VKM Ac-1321</strain>
    </source>
</reference>
<dbReference type="InterPro" id="IPR053137">
    <property type="entry name" value="NLR-like"/>
</dbReference>
<feature type="transmembrane region" description="Helical" evidence="2">
    <location>
        <begin position="160"/>
        <end position="179"/>
    </location>
</feature>
<evidence type="ECO:0008006" key="5">
    <source>
        <dbReference type="Google" id="ProtNLM"/>
    </source>
</evidence>
<dbReference type="PANTHER" id="PTHR46082:SF6">
    <property type="entry name" value="AAA+ ATPASE DOMAIN-CONTAINING PROTEIN-RELATED"/>
    <property type="match status" value="1"/>
</dbReference>
<evidence type="ECO:0000256" key="1">
    <source>
        <dbReference type="SAM" id="MobiDB-lite"/>
    </source>
</evidence>
<name>A0A9W6KH55_9ACTN</name>
<dbReference type="SMART" id="SM00028">
    <property type="entry name" value="TPR"/>
    <property type="match status" value="3"/>
</dbReference>
<evidence type="ECO:0000256" key="2">
    <source>
        <dbReference type="SAM" id="Phobius"/>
    </source>
</evidence>
<dbReference type="EMBL" id="BSFP01000006">
    <property type="protein sequence ID" value="GLK99989.1"/>
    <property type="molecule type" value="Genomic_DNA"/>
</dbReference>
<dbReference type="Proteomes" id="UP001143480">
    <property type="component" value="Unassembled WGS sequence"/>
</dbReference>
<feature type="transmembrane region" description="Helical" evidence="2">
    <location>
        <begin position="38"/>
        <end position="60"/>
    </location>
</feature>
<dbReference type="InterPro" id="IPR019734">
    <property type="entry name" value="TPR_rpt"/>
</dbReference>
<dbReference type="RefSeq" id="WP_261962782.1">
    <property type="nucleotide sequence ID" value="NZ_BAAAXA010000001.1"/>
</dbReference>
<dbReference type="SUPFAM" id="SSF48452">
    <property type="entry name" value="TPR-like"/>
    <property type="match status" value="2"/>
</dbReference>
<sequence length="642" mass="70300">MTGGRWSGQTRFLVVFVGLCLVALGVLTTVQFRSTAGAAALVGAGVLVGLAGLSGGTINVRSGEREERLASAGRAQQEGDAEGAYDRFVQLIRGHAPQAIAYHEGANAALYEAAGREGQKLQPVFGYFLGPIAMSEAHIIVDVRAGTGFSMARMQATLQALLVGPTASFQAALVIINAAPDDSILNSVRQLSTALDRPVVAVAWRLGDRSDDISDAIVSLRRELRRRAHESPIDVPSEILDDLEPRYDEPQTYEPVRIPSRPVIHQPPIHQPPVHQPPVHQAPIHQPAPPQHPVAPPPVMQPAPPPPPPAIPHQQPQRMDDDVYPHMMSSTVYGSQATDHGDDEPDPVEWPAPEPRRRPSPAPRVYDDSATWQRATDLHWRGQLQEAEEAYREIVDARAHALGWDHPDTLTARDQHATVLRDLDRLAEALVECDEALTARVRILGEDHPDTLTSRSHLATIYHQLGDLTKAENEHQRVLESRTRVLGANHQETLISRSNLAKVYQDMGELDRAIDEHQTVMRARARLLGPEHRDTLMSRSLLASALHHAGRLNDAESEHRAVLGSRLRLLGPVHLDTAVSRHRLASVLHDLGRLDEAITEYRAAQAVYAELLGASSPFARAAASDLALAERAMRGAQGSHRY</sequence>
<feature type="compositionally biased region" description="Pro residues" evidence="1">
    <location>
        <begin position="286"/>
        <end position="311"/>
    </location>
</feature>
<feature type="region of interest" description="Disordered" evidence="1">
    <location>
        <begin position="253"/>
        <end position="366"/>
    </location>
</feature>
<accession>A0A9W6KH55</accession>
<proteinExistence type="predicted"/>
<evidence type="ECO:0000313" key="4">
    <source>
        <dbReference type="Proteomes" id="UP001143480"/>
    </source>
</evidence>
<gene>
    <name evidence="3" type="ORF">GCM10017581_017300</name>
</gene>
<dbReference type="InterPro" id="IPR011990">
    <property type="entry name" value="TPR-like_helical_dom_sf"/>
</dbReference>
<keyword evidence="4" id="KW-1185">Reference proteome</keyword>
<reference evidence="3" key="2">
    <citation type="submission" date="2023-01" db="EMBL/GenBank/DDBJ databases">
        <authorList>
            <person name="Sun Q."/>
            <person name="Evtushenko L."/>
        </authorList>
    </citation>
    <scope>NUCLEOTIDE SEQUENCE</scope>
    <source>
        <strain evidence="3">VKM Ac-1321</strain>
    </source>
</reference>
<dbReference type="Pfam" id="PF13374">
    <property type="entry name" value="TPR_10"/>
    <property type="match status" value="2"/>
</dbReference>
<keyword evidence="2" id="KW-0472">Membrane</keyword>
<feature type="transmembrane region" description="Helical" evidence="2">
    <location>
        <begin position="12"/>
        <end position="32"/>
    </location>
</feature>
<dbReference type="Pfam" id="PF13424">
    <property type="entry name" value="TPR_12"/>
    <property type="match status" value="2"/>
</dbReference>
<evidence type="ECO:0000313" key="3">
    <source>
        <dbReference type="EMBL" id="GLK99989.1"/>
    </source>
</evidence>